<keyword evidence="3" id="KW-1185">Reference proteome</keyword>
<sequence length="140" mass="14448">MLLFIGTVVLGVVGSSTVGLAGTPGVFTADECHLEESGRGGKSTSCSGVFVSHDGSLVDREARIAWSGGRAGRHTHARTVLLGGYTREGGVDAVLAVVLVTVTGLFSVGCAFAGLSRETQDRLALRLPGPAFAAYVKWRS</sequence>
<reference evidence="2 3" key="1">
    <citation type="submission" date="2024-10" db="EMBL/GenBank/DDBJ databases">
        <title>The Natural Products Discovery Center: Release of the First 8490 Sequenced Strains for Exploring Actinobacteria Biosynthetic Diversity.</title>
        <authorList>
            <person name="Kalkreuter E."/>
            <person name="Kautsar S.A."/>
            <person name="Yang D."/>
            <person name="Bader C.D."/>
            <person name="Teijaro C.N."/>
            <person name="Fluegel L."/>
            <person name="Davis C.M."/>
            <person name="Simpson J.R."/>
            <person name="Lauterbach L."/>
            <person name="Steele A.D."/>
            <person name="Gui C."/>
            <person name="Meng S."/>
            <person name="Li G."/>
            <person name="Viehrig K."/>
            <person name="Ye F."/>
            <person name="Su P."/>
            <person name="Kiefer A.F."/>
            <person name="Nichols A."/>
            <person name="Cepeda A.J."/>
            <person name="Yan W."/>
            <person name="Fan B."/>
            <person name="Jiang Y."/>
            <person name="Adhikari A."/>
            <person name="Zheng C.-J."/>
            <person name="Schuster L."/>
            <person name="Cowan T.M."/>
            <person name="Smanski M.J."/>
            <person name="Chevrette M.G."/>
            <person name="De Carvalho L.P.S."/>
            <person name="Shen B."/>
        </authorList>
    </citation>
    <scope>NUCLEOTIDE SEQUENCE [LARGE SCALE GENOMIC DNA]</scope>
    <source>
        <strain evidence="2 3">NPDC007066</strain>
    </source>
</reference>
<dbReference type="EMBL" id="JBIAFP010000006">
    <property type="protein sequence ID" value="MFE9225351.1"/>
    <property type="molecule type" value="Genomic_DNA"/>
</dbReference>
<dbReference type="Proteomes" id="UP001601288">
    <property type="component" value="Unassembled WGS sequence"/>
</dbReference>
<proteinExistence type="predicted"/>
<keyword evidence="1" id="KW-0472">Membrane</keyword>
<feature type="transmembrane region" description="Helical" evidence="1">
    <location>
        <begin position="93"/>
        <end position="115"/>
    </location>
</feature>
<comment type="caution">
    <text evidence="2">The sequence shown here is derived from an EMBL/GenBank/DDBJ whole genome shotgun (WGS) entry which is preliminary data.</text>
</comment>
<evidence type="ECO:0000256" key="1">
    <source>
        <dbReference type="SAM" id="Phobius"/>
    </source>
</evidence>
<evidence type="ECO:0000313" key="3">
    <source>
        <dbReference type="Proteomes" id="UP001601288"/>
    </source>
</evidence>
<keyword evidence="1" id="KW-1133">Transmembrane helix</keyword>
<accession>A0ABW6LDT3</accession>
<keyword evidence="1" id="KW-0812">Transmembrane</keyword>
<protein>
    <submittedName>
        <fullName evidence="2">Uncharacterized protein</fullName>
    </submittedName>
</protein>
<evidence type="ECO:0000313" key="2">
    <source>
        <dbReference type="EMBL" id="MFE9225351.1"/>
    </source>
</evidence>
<gene>
    <name evidence="2" type="ORF">ACFYM3_12055</name>
</gene>
<name>A0ABW6LDT3_9ACTN</name>
<dbReference type="RefSeq" id="WP_358286672.1">
    <property type="nucleotide sequence ID" value="NZ_JBEYGJ010000027.1"/>
</dbReference>
<organism evidence="2 3">
    <name type="scientific">Streptomyces massasporeus</name>
    <dbReference type="NCBI Taxonomy" id="67324"/>
    <lineage>
        <taxon>Bacteria</taxon>
        <taxon>Bacillati</taxon>
        <taxon>Actinomycetota</taxon>
        <taxon>Actinomycetes</taxon>
        <taxon>Kitasatosporales</taxon>
        <taxon>Streptomycetaceae</taxon>
        <taxon>Streptomyces</taxon>
    </lineage>
</organism>